<keyword evidence="1" id="KW-0547">Nucleotide-binding</keyword>
<evidence type="ECO:0000256" key="1">
    <source>
        <dbReference type="ARBA" id="ARBA00022741"/>
    </source>
</evidence>
<dbReference type="InterPro" id="IPR011545">
    <property type="entry name" value="DEAD/DEAH_box_helicase_dom"/>
</dbReference>
<sequence>LSKDYFRSFISCAAPDRFAAMPRRALGTAPGIQATGEFLRTLLLVKRNLRKNTSCYCGIDDTPAVNSSKTFRSDLQPAAAQPPPGRLFHADGLDGSGCAIPLSPPPAFPHTLNLFEGSGSFITGPPLACLCRSATQCLLPTTQTTRPPPVPKPAAEASWSLIQNHFAASSELKKQSRHQLALAELSPRPSVVSAGIRSTYLMCCDLRQSHTLRSYTTSPPDFPALGVTPELQERLSTQGLQTALPVQAAALPLILRGHNTAIKSCTGSGKTLAYLLPVIQLALERRRAAEAAVAAAASSANGSRKLATVISSGSSGGNGNSSNGSSSSSNGNEGGQQPPLAPVKRLARSLQAIIVAPSRELCIQIQRTAQDLIPGPIANRRLVQQLIGGANPRRQEAALTGGDGGVWPLMVVGTPGRVADMVTHGSLQVWNCPLLVLDEADQLYEQQGLRQHIDTICAHVGRRVQQRTPAADPGRIDGSTRNANTSASAARNDEVSPEDGSSLTADVQTSPRAGSPAPGSGSAVSAAGGGDGRQTIIVSASLDARNLDRYAPWCPRPELVALSSLQALPRSLVQSPKPGAQSSAAGQRPEVESSCALPGDTAEQDQAGLGTRPTWTAVEEPLQATRPGATCSSTRGDRPIASTSDGSASPGNSSGSGATTSQAEHAASAGGQLSDVLPPHLAHLYVLTHSKHRTDRVRRLMHALGAERALLFVPKQNQTMVTKYRLEARRMEVTILHGRLTKLERSNIMDAFRRGVFRMLIVTDLGARGLDLPDCDVVINFGPPADALSYAHRAGRTGRAGAPGLVVSIVTRLELPTLQRIARQLGVSLQAASVSHGTIAPGEGPEGDGEGDSGTAAVAPSRVGDSSCVSISEHEPSIGSI</sequence>
<dbReference type="InterPro" id="IPR050547">
    <property type="entry name" value="DEAD_box_RNA_helicases"/>
</dbReference>
<dbReference type="InterPro" id="IPR027417">
    <property type="entry name" value="P-loop_NTPase"/>
</dbReference>
<evidence type="ECO:0000256" key="5">
    <source>
        <dbReference type="SAM" id="MobiDB-lite"/>
    </source>
</evidence>
<feature type="compositionally biased region" description="Low complexity" evidence="5">
    <location>
        <begin position="320"/>
        <end position="331"/>
    </location>
</feature>
<gene>
    <name evidence="8" type="ORF">VaNZ11_011428</name>
</gene>
<dbReference type="CDD" id="cd00268">
    <property type="entry name" value="DEADc"/>
    <property type="match status" value="1"/>
</dbReference>
<reference evidence="8 9" key="1">
    <citation type="journal article" date="2023" name="IScience">
        <title>Expanded male sex-determining region conserved during the evolution of homothallism in the green alga Volvox.</title>
        <authorList>
            <person name="Yamamoto K."/>
            <person name="Matsuzaki R."/>
            <person name="Mahakham W."/>
            <person name="Heman W."/>
            <person name="Sekimoto H."/>
            <person name="Kawachi M."/>
            <person name="Minakuchi Y."/>
            <person name="Toyoda A."/>
            <person name="Nozaki H."/>
        </authorList>
    </citation>
    <scope>NUCLEOTIDE SEQUENCE [LARGE SCALE GENOMIC DNA]</scope>
    <source>
        <strain evidence="8 9">NIES-4468</strain>
    </source>
</reference>
<keyword evidence="4" id="KW-0067">ATP-binding</keyword>
<dbReference type="Proteomes" id="UP001165090">
    <property type="component" value="Unassembled WGS sequence"/>
</dbReference>
<proteinExistence type="predicted"/>
<feature type="compositionally biased region" description="Low complexity" evidence="5">
    <location>
        <begin position="510"/>
        <end position="526"/>
    </location>
</feature>
<feature type="region of interest" description="Disordered" evidence="5">
    <location>
        <begin position="573"/>
        <end position="673"/>
    </location>
</feature>
<feature type="region of interest" description="Disordered" evidence="5">
    <location>
        <begin position="308"/>
        <end position="340"/>
    </location>
</feature>
<evidence type="ECO:0000259" key="7">
    <source>
        <dbReference type="PROSITE" id="PS51194"/>
    </source>
</evidence>
<feature type="region of interest" description="Disordered" evidence="5">
    <location>
        <begin position="836"/>
        <end position="881"/>
    </location>
</feature>
<dbReference type="PROSITE" id="PS51192">
    <property type="entry name" value="HELICASE_ATP_BIND_1"/>
    <property type="match status" value="1"/>
</dbReference>
<evidence type="ECO:0000256" key="2">
    <source>
        <dbReference type="ARBA" id="ARBA00022801"/>
    </source>
</evidence>
<dbReference type="Pfam" id="PF00271">
    <property type="entry name" value="Helicase_C"/>
    <property type="match status" value="1"/>
</dbReference>
<evidence type="ECO:0000259" key="6">
    <source>
        <dbReference type="PROSITE" id="PS51192"/>
    </source>
</evidence>
<feature type="domain" description="Helicase C-terminal" evidence="7">
    <location>
        <begin position="696"/>
        <end position="840"/>
    </location>
</feature>
<feature type="region of interest" description="Disordered" evidence="5">
    <location>
        <begin position="464"/>
        <end position="531"/>
    </location>
</feature>
<dbReference type="SMART" id="SM00487">
    <property type="entry name" value="DEXDc"/>
    <property type="match status" value="1"/>
</dbReference>
<accession>A0ABQ5SBK1</accession>
<feature type="compositionally biased region" description="Polar residues" evidence="5">
    <location>
        <begin position="499"/>
        <end position="509"/>
    </location>
</feature>
<feature type="compositionally biased region" description="Basic and acidic residues" evidence="5">
    <location>
        <begin position="872"/>
        <end position="881"/>
    </location>
</feature>
<feature type="domain" description="Helicase ATP-binding" evidence="6">
    <location>
        <begin position="251"/>
        <end position="560"/>
    </location>
</feature>
<dbReference type="InterPro" id="IPR001650">
    <property type="entry name" value="Helicase_C-like"/>
</dbReference>
<keyword evidence="9" id="KW-1185">Reference proteome</keyword>
<dbReference type="InterPro" id="IPR014001">
    <property type="entry name" value="Helicase_ATP-bd"/>
</dbReference>
<keyword evidence="3" id="KW-0347">Helicase</keyword>
<dbReference type="SMART" id="SM00490">
    <property type="entry name" value="HELICc"/>
    <property type="match status" value="1"/>
</dbReference>
<protein>
    <recommendedName>
        <fullName evidence="10">RNA helicase</fullName>
    </recommendedName>
</protein>
<feature type="compositionally biased region" description="Low complexity" evidence="5">
    <location>
        <begin position="642"/>
        <end position="663"/>
    </location>
</feature>
<evidence type="ECO:0000256" key="3">
    <source>
        <dbReference type="ARBA" id="ARBA00022806"/>
    </source>
</evidence>
<dbReference type="EMBL" id="BSDZ01000078">
    <property type="protein sequence ID" value="GLI67246.1"/>
    <property type="molecule type" value="Genomic_DNA"/>
</dbReference>
<feature type="non-terminal residue" evidence="8">
    <location>
        <position position="1"/>
    </location>
</feature>
<evidence type="ECO:0000313" key="8">
    <source>
        <dbReference type="EMBL" id="GLI67246.1"/>
    </source>
</evidence>
<evidence type="ECO:0000256" key="4">
    <source>
        <dbReference type="ARBA" id="ARBA00022840"/>
    </source>
</evidence>
<dbReference type="Gene3D" id="3.40.50.300">
    <property type="entry name" value="P-loop containing nucleotide triphosphate hydrolases"/>
    <property type="match status" value="2"/>
</dbReference>
<comment type="caution">
    <text evidence="8">The sequence shown here is derived from an EMBL/GenBank/DDBJ whole genome shotgun (WGS) entry which is preliminary data.</text>
</comment>
<evidence type="ECO:0008006" key="10">
    <source>
        <dbReference type="Google" id="ProtNLM"/>
    </source>
</evidence>
<dbReference type="PROSITE" id="PS51194">
    <property type="entry name" value="HELICASE_CTER"/>
    <property type="match status" value="1"/>
</dbReference>
<dbReference type="SUPFAM" id="SSF52540">
    <property type="entry name" value="P-loop containing nucleoside triphosphate hydrolases"/>
    <property type="match status" value="1"/>
</dbReference>
<dbReference type="CDD" id="cd18787">
    <property type="entry name" value="SF2_C_DEAD"/>
    <property type="match status" value="1"/>
</dbReference>
<keyword evidence="2" id="KW-0378">Hydrolase</keyword>
<dbReference type="PANTHER" id="PTHR47963">
    <property type="entry name" value="DEAD-BOX ATP-DEPENDENT RNA HELICASE 47, MITOCHONDRIAL"/>
    <property type="match status" value="1"/>
</dbReference>
<dbReference type="PANTHER" id="PTHR47963:SF3">
    <property type="entry name" value="DEAD-BOX ATP-DEPENDENT RNA HELICASE 47, MITOCHONDRIAL"/>
    <property type="match status" value="1"/>
</dbReference>
<dbReference type="Pfam" id="PF00270">
    <property type="entry name" value="DEAD"/>
    <property type="match status" value="1"/>
</dbReference>
<organism evidence="8 9">
    <name type="scientific">Volvox africanus</name>
    <dbReference type="NCBI Taxonomy" id="51714"/>
    <lineage>
        <taxon>Eukaryota</taxon>
        <taxon>Viridiplantae</taxon>
        <taxon>Chlorophyta</taxon>
        <taxon>core chlorophytes</taxon>
        <taxon>Chlorophyceae</taxon>
        <taxon>CS clade</taxon>
        <taxon>Chlamydomonadales</taxon>
        <taxon>Volvocaceae</taxon>
        <taxon>Volvox</taxon>
    </lineage>
</organism>
<evidence type="ECO:0000313" key="9">
    <source>
        <dbReference type="Proteomes" id="UP001165090"/>
    </source>
</evidence>
<dbReference type="InterPro" id="IPR044742">
    <property type="entry name" value="DEAD/DEAH_RhlB"/>
</dbReference>
<feature type="compositionally biased region" description="Low complexity" evidence="5">
    <location>
        <begin position="479"/>
        <end position="490"/>
    </location>
</feature>
<name>A0ABQ5SBK1_9CHLO</name>